<dbReference type="JaponicusDB" id="SJAG_01506">
    <property type="gene designation" value="meu27"/>
</dbReference>
<evidence type="ECO:0000256" key="1">
    <source>
        <dbReference type="ARBA" id="ARBA00006688"/>
    </source>
</evidence>
<keyword evidence="4" id="KW-1185">Reference proteome</keyword>
<accession>B6JY47</accession>
<dbReference type="InterPro" id="IPR013903">
    <property type="entry name" value="Meiotic_expression"/>
</dbReference>
<dbReference type="STRING" id="402676.B6JY47"/>
<dbReference type="Pfam" id="PF08594">
    <property type="entry name" value="UPF0300"/>
    <property type="match status" value="1"/>
</dbReference>
<sequence>MSLSARSRAEKIRGKQPIDADNAWGKVAGMSFQDCAKKCPTVLKQLNLNACEVDTVLYKHRSFWSRFVPRSMRKLFSIKNIKKGLGLYKEPKEEPRSFEEWPEKQLFDEDDTDSVKQKLAEKLSESATLFSSKYSHSTATLINKELNPDKAYQCISSNCPNTDLVQCAGAYSWTQELAERAQVYFTQVIPSELFSVPFEYGLNECIWSGVEKYIEKNGYERGYTRLHLQAARHRLGHIRMYLIDPRTLFSVPHRTSWAVVSSKRFKANIRLQQPMDGENLKAHHMRLSPVLKFASTPNDLAWLAFITSIGTAARGFPLHMYLKSMELIPRQQGRPTQFFCMRQDVFLFNNVRDTQEFEPLQRVFVKDLILCEDALEEFQEKQRFAQEYQKYLEAKYGVSKQPQNVIPYQMSASPLPLKPIRRTLVKRKLTMGSPVIIPSNQPIAGNC</sequence>
<protein>
    <submittedName>
        <fullName evidence="2">Meiotically up-regulated 132 protein</fullName>
    </submittedName>
</protein>
<proteinExistence type="inferred from homology"/>
<dbReference type="Proteomes" id="UP000001744">
    <property type="component" value="Unassembled WGS sequence"/>
</dbReference>
<name>B6JY47_SCHJY</name>
<dbReference type="HOGENOM" id="CLU_612745_0_0_1"/>
<organism evidence="2 4">
    <name type="scientific">Schizosaccharomyces japonicus (strain yFS275 / FY16936)</name>
    <name type="common">Fission yeast</name>
    <dbReference type="NCBI Taxonomy" id="402676"/>
    <lineage>
        <taxon>Eukaryota</taxon>
        <taxon>Fungi</taxon>
        <taxon>Dikarya</taxon>
        <taxon>Ascomycota</taxon>
        <taxon>Taphrinomycotina</taxon>
        <taxon>Schizosaccharomycetes</taxon>
        <taxon>Schizosaccharomycetales</taxon>
        <taxon>Schizosaccharomycetaceae</taxon>
        <taxon>Schizosaccharomyces</taxon>
    </lineage>
</organism>
<dbReference type="VEuPathDB" id="FungiDB:SJAG_01506"/>
<reference evidence="2 4" key="1">
    <citation type="journal article" date="2011" name="Science">
        <title>Comparative functional genomics of the fission yeasts.</title>
        <authorList>
            <person name="Rhind N."/>
            <person name="Chen Z."/>
            <person name="Yassour M."/>
            <person name="Thompson D.A."/>
            <person name="Haas B.J."/>
            <person name="Habib N."/>
            <person name="Wapinski I."/>
            <person name="Roy S."/>
            <person name="Lin M.F."/>
            <person name="Heiman D.I."/>
            <person name="Young S.K."/>
            <person name="Furuya K."/>
            <person name="Guo Y."/>
            <person name="Pidoux A."/>
            <person name="Chen H.M."/>
            <person name="Robbertse B."/>
            <person name="Goldberg J.M."/>
            <person name="Aoki K."/>
            <person name="Bayne E.H."/>
            <person name="Berlin A.M."/>
            <person name="Desjardins C.A."/>
            <person name="Dobbs E."/>
            <person name="Dukaj L."/>
            <person name="Fan L."/>
            <person name="FitzGerald M.G."/>
            <person name="French C."/>
            <person name="Gujja S."/>
            <person name="Hansen K."/>
            <person name="Keifenheim D."/>
            <person name="Levin J.Z."/>
            <person name="Mosher R.A."/>
            <person name="Mueller C.A."/>
            <person name="Pfiffner J."/>
            <person name="Priest M."/>
            <person name="Russ C."/>
            <person name="Smialowska A."/>
            <person name="Swoboda P."/>
            <person name="Sykes S.M."/>
            <person name="Vaughn M."/>
            <person name="Vengrova S."/>
            <person name="Yoder R."/>
            <person name="Zeng Q."/>
            <person name="Allshire R."/>
            <person name="Baulcombe D."/>
            <person name="Birren B.W."/>
            <person name="Brown W."/>
            <person name="Ekwall K."/>
            <person name="Kellis M."/>
            <person name="Leatherwood J."/>
            <person name="Levin H."/>
            <person name="Margalit H."/>
            <person name="Martienssen R."/>
            <person name="Nieduszynski C.A."/>
            <person name="Spatafora J.W."/>
            <person name="Friedman N."/>
            <person name="Dalgaard J.Z."/>
            <person name="Baumann P."/>
            <person name="Niki H."/>
            <person name="Regev A."/>
            <person name="Nusbaum C."/>
        </authorList>
    </citation>
    <scope>NUCLEOTIDE SEQUENCE [LARGE SCALE GENOMIC DNA]</scope>
    <source>
        <strain evidence="4">yFS275 / FY16936</strain>
    </source>
</reference>
<dbReference type="EMBL" id="KE651168">
    <property type="protein sequence ID" value="EEB06465.1"/>
    <property type="molecule type" value="Genomic_DNA"/>
</dbReference>
<evidence type="ECO:0000313" key="2">
    <source>
        <dbReference type="EMBL" id="EEB06465.1"/>
    </source>
</evidence>
<dbReference type="OrthoDB" id="5345500at2759"/>
<comment type="similarity">
    <text evidence="1">Belongs to the UPF0300 family.</text>
</comment>
<dbReference type="RefSeq" id="XP_002172758.1">
    <property type="nucleotide sequence ID" value="XM_002172722.1"/>
</dbReference>
<dbReference type="GeneID" id="7048691"/>
<gene>
    <name evidence="3" type="primary">meu27</name>
    <name evidence="2" type="ORF">SJAG_01506</name>
</gene>
<evidence type="ECO:0000313" key="3">
    <source>
        <dbReference type="JaponicusDB" id="SJAG_01506"/>
    </source>
</evidence>
<dbReference type="AlphaFoldDB" id="B6JY47"/>
<evidence type="ECO:0000313" key="4">
    <source>
        <dbReference type="Proteomes" id="UP000001744"/>
    </source>
</evidence>